<keyword evidence="2" id="KW-0472">Membrane</keyword>
<dbReference type="SUPFAM" id="SSF81296">
    <property type="entry name" value="E set domains"/>
    <property type="match status" value="1"/>
</dbReference>
<dbReference type="InterPro" id="IPR000572">
    <property type="entry name" value="OxRdtase_Mopterin-bd_dom"/>
</dbReference>
<sequence>MNTPWKLFALAGIASAAIAIGVAELVAAFVGPSSSPLTAVAGAVVDRVPRSLEQFGVQTFGSWDKPLLTVVVILVVAGAAALAGVLARRHIGFGLGVIAVFAVVGALAAIERPDSTSYAVIPTLVGAGAAMLALSPLVRRAAEASTAPDSRRSAGPADVGGAAGSAPGAADTPWLGGGGASRRTFLLLAGGTAGAAVVAGGAGRLLARWRGVSEQRAAIRLPAPASPAPPVPAGAKLDVAGITPWTTPNVDFYRVDTAFVLPQVNPDTYRLRIHGRVRRELTLTYDDLLGLPLVERDITLACVSNEVGGDLTGNARWLGVRLKDLLDRVEPDADADQLVGRSADGWTCGTPTAACRDGRDAILAVGMNGEPLPIAHGFPVRMVVPGLYGYVSATKWLVDLELSRFGDFDAYWVPRGWSQQAPIKTASRIDTPRASAEVSGTVTVAGVAWAQRRGITKVEVRVDSGAWQPATLAASDSTDTWRQWSWRWDTTSAGPGNHALEVRATDATGVTQSAEPRPPAPNGSEGYHRVDVEVR</sequence>
<keyword evidence="2" id="KW-1133">Transmembrane helix</keyword>
<name>A0ABN0TUF6_9ACTN</name>
<accession>A0ABN0TUF6</accession>
<organism evidence="4 5">
    <name type="scientific">Cryptosporangium japonicum</name>
    <dbReference type="NCBI Taxonomy" id="80872"/>
    <lineage>
        <taxon>Bacteria</taxon>
        <taxon>Bacillati</taxon>
        <taxon>Actinomycetota</taxon>
        <taxon>Actinomycetes</taxon>
        <taxon>Cryptosporangiales</taxon>
        <taxon>Cryptosporangiaceae</taxon>
        <taxon>Cryptosporangium</taxon>
    </lineage>
</organism>
<evidence type="ECO:0000313" key="5">
    <source>
        <dbReference type="Proteomes" id="UP001500967"/>
    </source>
</evidence>
<reference evidence="4 5" key="1">
    <citation type="journal article" date="2019" name="Int. J. Syst. Evol. Microbiol.">
        <title>The Global Catalogue of Microorganisms (GCM) 10K type strain sequencing project: providing services to taxonomists for standard genome sequencing and annotation.</title>
        <authorList>
            <consortium name="The Broad Institute Genomics Platform"/>
            <consortium name="The Broad Institute Genome Sequencing Center for Infectious Disease"/>
            <person name="Wu L."/>
            <person name="Ma J."/>
        </authorList>
    </citation>
    <scope>NUCLEOTIDE SEQUENCE [LARGE SCALE GENOMIC DNA]</scope>
    <source>
        <strain evidence="4 5">JCM 10425</strain>
    </source>
</reference>
<feature type="domain" description="Oxidoreductase molybdopterin-binding" evidence="3">
    <location>
        <begin position="261"/>
        <end position="405"/>
    </location>
</feature>
<protein>
    <submittedName>
        <fullName evidence="4">Sulfite oxidase</fullName>
    </submittedName>
</protein>
<dbReference type="PANTHER" id="PTHR19372">
    <property type="entry name" value="SULFITE REDUCTASE"/>
    <property type="match status" value="1"/>
</dbReference>
<dbReference type="Gene3D" id="3.90.420.10">
    <property type="entry name" value="Oxidoreductase, molybdopterin-binding domain"/>
    <property type="match status" value="1"/>
</dbReference>
<evidence type="ECO:0000313" key="4">
    <source>
        <dbReference type="EMBL" id="GAA0230474.1"/>
    </source>
</evidence>
<dbReference type="EMBL" id="BAAAGX010000006">
    <property type="protein sequence ID" value="GAA0230474.1"/>
    <property type="molecule type" value="Genomic_DNA"/>
</dbReference>
<dbReference type="RefSeq" id="WP_344647968.1">
    <property type="nucleotide sequence ID" value="NZ_BAAAGX010000006.1"/>
</dbReference>
<gene>
    <name evidence="4" type="ORF">GCM10009539_14850</name>
</gene>
<dbReference type="Proteomes" id="UP001500967">
    <property type="component" value="Unassembled WGS sequence"/>
</dbReference>
<feature type="region of interest" description="Disordered" evidence="1">
    <location>
        <begin position="144"/>
        <end position="173"/>
    </location>
</feature>
<feature type="transmembrane region" description="Helical" evidence="2">
    <location>
        <begin position="93"/>
        <end position="110"/>
    </location>
</feature>
<dbReference type="SUPFAM" id="SSF56524">
    <property type="entry name" value="Oxidoreductase molybdopterin-binding domain"/>
    <property type="match status" value="1"/>
</dbReference>
<keyword evidence="2" id="KW-0812">Transmembrane</keyword>
<comment type="caution">
    <text evidence="4">The sequence shown here is derived from an EMBL/GenBank/DDBJ whole genome shotgun (WGS) entry which is preliminary data.</text>
</comment>
<dbReference type="Pfam" id="PF17957">
    <property type="entry name" value="Big_7"/>
    <property type="match status" value="1"/>
</dbReference>
<feature type="compositionally biased region" description="Basic and acidic residues" evidence="1">
    <location>
        <begin position="526"/>
        <end position="535"/>
    </location>
</feature>
<feature type="transmembrane region" description="Helical" evidence="2">
    <location>
        <begin position="67"/>
        <end position="86"/>
    </location>
</feature>
<keyword evidence="5" id="KW-1185">Reference proteome</keyword>
<feature type="compositionally biased region" description="Low complexity" evidence="1">
    <location>
        <begin position="153"/>
        <end position="171"/>
    </location>
</feature>
<feature type="transmembrane region" description="Helical" evidence="2">
    <location>
        <begin position="116"/>
        <end position="134"/>
    </location>
</feature>
<proteinExistence type="predicted"/>
<dbReference type="Pfam" id="PF00174">
    <property type="entry name" value="Oxidored_molyb"/>
    <property type="match status" value="1"/>
</dbReference>
<feature type="transmembrane region" description="Helical" evidence="2">
    <location>
        <begin position="185"/>
        <end position="207"/>
    </location>
</feature>
<evidence type="ECO:0000259" key="3">
    <source>
        <dbReference type="Pfam" id="PF00174"/>
    </source>
</evidence>
<feature type="region of interest" description="Disordered" evidence="1">
    <location>
        <begin position="492"/>
        <end position="535"/>
    </location>
</feature>
<dbReference type="Gene3D" id="2.60.40.650">
    <property type="match status" value="1"/>
</dbReference>
<dbReference type="InterPro" id="IPR014756">
    <property type="entry name" value="Ig_E-set"/>
</dbReference>
<evidence type="ECO:0000256" key="2">
    <source>
        <dbReference type="SAM" id="Phobius"/>
    </source>
</evidence>
<dbReference type="PANTHER" id="PTHR19372:SF7">
    <property type="entry name" value="SULFITE OXIDASE, MITOCHONDRIAL"/>
    <property type="match status" value="1"/>
</dbReference>
<dbReference type="InterPro" id="IPR036374">
    <property type="entry name" value="OxRdtase_Mopterin-bd_sf"/>
</dbReference>
<evidence type="ECO:0000256" key="1">
    <source>
        <dbReference type="SAM" id="MobiDB-lite"/>
    </source>
</evidence>